<comment type="caution">
    <text evidence="2">The sequence shown here is derived from an EMBL/GenBank/DDBJ whole genome shotgun (WGS) entry which is preliminary data.</text>
</comment>
<evidence type="ECO:0000256" key="1">
    <source>
        <dbReference type="SAM" id="Phobius"/>
    </source>
</evidence>
<dbReference type="RefSeq" id="WP_378042307.1">
    <property type="nucleotide sequence ID" value="NZ_JBHSXE010000001.1"/>
</dbReference>
<evidence type="ECO:0000313" key="2">
    <source>
        <dbReference type="EMBL" id="MFC6881969.1"/>
    </source>
</evidence>
<feature type="transmembrane region" description="Helical" evidence="1">
    <location>
        <begin position="62"/>
        <end position="84"/>
    </location>
</feature>
<dbReference type="Pfam" id="PF00805">
    <property type="entry name" value="Pentapeptide"/>
    <property type="match status" value="2"/>
</dbReference>
<organism evidence="2 3">
    <name type="scientific">Actinomadura yumaensis</name>
    <dbReference type="NCBI Taxonomy" id="111807"/>
    <lineage>
        <taxon>Bacteria</taxon>
        <taxon>Bacillati</taxon>
        <taxon>Actinomycetota</taxon>
        <taxon>Actinomycetes</taxon>
        <taxon>Streptosporangiales</taxon>
        <taxon>Thermomonosporaceae</taxon>
        <taxon>Actinomadura</taxon>
    </lineage>
</organism>
<keyword evidence="1" id="KW-0812">Transmembrane</keyword>
<dbReference type="Gene3D" id="2.160.20.80">
    <property type="entry name" value="E3 ubiquitin-protein ligase SopA"/>
    <property type="match status" value="1"/>
</dbReference>
<dbReference type="PANTHER" id="PTHR14136">
    <property type="entry name" value="BTB_POZ DOMAIN-CONTAINING PROTEIN KCTD9"/>
    <property type="match status" value="1"/>
</dbReference>
<dbReference type="InterPro" id="IPR001646">
    <property type="entry name" value="5peptide_repeat"/>
</dbReference>
<dbReference type="PANTHER" id="PTHR14136:SF17">
    <property type="entry name" value="BTB_POZ DOMAIN-CONTAINING PROTEIN KCTD9"/>
    <property type="match status" value="1"/>
</dbReference>
<reference evidence="3" key="1">
    <citation type="journal article" date="2019" name="Int. J. Syst. Evol. Microbiol.">
        <title>The Global Catalogue of Microorganisms (GCM) 10K type strain sequencing project: providing services to taxonomists for standard genome sequencing and annotation.</title>
        <authorList>
            <consortium name="The Broad Institute Genomics Platform"/>
            <consortium name="The Broad Institute Genome Sequencing Center for Infectious Disease"/>
            <person name="Wu L."/>
            <person name="Ma J."/>
        </authorList>
    </citation>
    <scope>NUCLEOTIDE SEQUENCE [LARGE SCALE GENOMIC DNA]</scope>
    <source>
        <strain evidence="3">JCM 3369</strain>
    </source>
</reference>
<gene>
    <name evidence="2" type="ORF">ACFQKB_19610</name>
</gene>
<dbReference type="Proteomes" id="UP001596380">
    <property type="component" value="Unassembled WGS sequence"/>
</dbReference>
<proteinExistence type="predicted"/>
<protein>
    <submittedName>
        <fullName evidence="2">Pentapeptide repeat-containing protein</fullName>
    </submittedName>
</protein>
<dbReference type="EMBL" id="JBHSXS010000010">
    <property type="protein sequence ID" value="MFC6881969.1"/>
    <property type="molecule type" value="Genomic_DNA"/>
</dbReference>
<keyword evidence="3" id="KW-1185">Reference proteome</keyword>
<keyword evidence="1" id="KW-0472">Membrane</keyword>
<dbReference type="SUPFAM" id="SSF141571">
    <property type="entry name" value="Pentapeptide repeat-like"/>
    <property type="match status" value="1"/>
</dbReference>
<accession>A0ABW2CKC0</accession>
<feature type="transmembrane region" description="Helical" evidence="1">
    <location>
        <begin position="20"/>
        <end position="42"/>
    </location>
</feature>
<dbReference type="InterPro" id="IPR051082">
    <property type="entry name" value="Pentapeptide-BTB/POZ_domain"/>
</dbReference>
<name>A0ABW2CKC0_9ACTN</name>
<sequence>MSTPEQTSRARWPLWMWPPVVIGLVAAAGQFFGPLAALVVATQTLGTLGIAAGYNLLERPKWPLVALVVFALATVTITVGLLRVERRGLPPIFMSKAQAGKPADLRGRRVTQKDVRALEFRGARLSGADLNGLDLRGKSFNGAEAVGVNFSRTRLDGVELRGADVRGADFSRACLAAADLEGADLHGARLDDAVLAQAHLPEDAKKYTVGWPRKKVGSACT</sequence>
<evidence type="ECO:0000313" key="3">
    <source>
        <dbReference type="Proteomes" id="UP001596380"/>
    </source>
</evidence>
<keyword evidence="1" id="KW-1133">Transmembrane helix</keyword>